<keyword evidence="3" id="KW-0964">Secreted</keyword>
<dbReference type="InterPro" id="IPR001534">
    <property type="entry name" value="Transthyretin-like"/>
</dbReference>
<keyword evidence="4 6" id="KW-0732">Signal</keyword>
<protein>
    <submittedName>
        <fullName evidence="7">Uncharacterized protein</fullName>
    </submittedName>
</protein>
<evidence type="ECO:0000256" key="2">
    <source>
        <dbReference type="ARBA" id="ARBA00010112"/>
    </source>
</evidence>
<dbReference type="GO" id="GO:0009986">
    <property type="term" value="C:cell surface"/>
    <property type="evidence" value="ECO:0007669"/>
    <property type="project" value="InterPro"/>
</dbReference>
<comment type="similarity">
    <text evidence="2">Belongs to the nematode transthyretin-like family.</text>
</comment>
<organism evidence="7 8">
    <name type="scientific">Mesorhabditis spiculigera</name>
    <dbReference type="NCBI Taxonomy" id="96644"/>
    <lineage>
        <taxon>Eukaryota</taxon>
        <taxon>Metazoa</taxon>
        <taxon>Ecdysozoa</taxon>
        <taxon>Nematoda</taxon>
        <taxon>Chromadorea</taxon>
        <taxon>Rhabditida</taxon>
        <taxon>Rhabditina</taxon>
        <taxon>Rhabditomorpha</taxon>
        <taxon>Rhabditoidea</taxon>
        <taxon>Rhabditidae</taxon>
        <taxon>Mesorhabditinae</taxon>
        <taxon>Mesorhabditis</taxon>
    </lineage>
</organism>
<proteinExistence type="inferred from homology"/>
<sequence>MALVTVLLLLAVSFHYSKAYEQRIVTKGLITCNKTADGKPFRDEDLLVQLYDHDYLSFDDLITENYFPNGQVFFNASTDQWVRVVPKIHIHHTCGSTRQGCYLITEVFLKKVADGSYPFDTVILDVKSQISTKKTWEKCAPRPRAVNFGPKRGQPAQGQIFAGQGSNSTRTA</sequence>
<feature type="region of interest" description="Disordered" evidence="5">
    <location>
        <begin position="144"/>
        <end position="172"/>
    </location>
</feature>
<dbReference type="Gene3D" id="2.60.40.3330">
    <property type="match status" value="1"/>
</dbReference>
<reference evidence="7" key="1">
    <citation type="submission" date="2023-06" db="EMBL/GenBank/DDBJ databases">
        <authorList>
            <person name="Delattre M."/>
        </authorList>
    </citation>
    <scope>NUCLEOTIDE SEQUENCE</scope>
    <source>
        <strain evidence="7">AF72</strain>
    </source>
</reference>
<evidence type="ECO:0000256" key="5">
    <source>
        <dbReference type="SAM" id="MobiDB-lite"/>
    </source>
</evidence>
<evidence type="ECO:0000256" key="1">
    <source>
        <dbReference type="ARBA" id="ARBA00004613"/>
    </source>
</evidence>
<dbReference type="InterPro" id="IPR038479">
    <property type="entry name" value="Transthyretin-like_sf"/>
</dbReference>
<evidence type="ECO:0000313" key="7">
    <source>
        <dbReference type="EMBL" id="CAJ0566829.1"/>
    </source>
</evidence>
<dbReference type="EMBL" id="CATQJA010001331">
    <property type="protein sequence ID" value="CAJ0566829.1"/>
    <property type="molecule type" value="Genomic_DNA"/>
</dbReference>
<dbReference type="Proteomes" id="UP001177023">
    <property type="component" value="Unassembled WGS sequence"/>
</dbReference>
<comment type="subcellular location">
    <subcellularLocation>
        <location evidence="1">Secreted</location>
    </subcellularLocation>
</comment>
<evidence type="ECO:0000256" key="6">
    <source>
        <dbReference type="SAM" id="SignalP"/>
    </source>
</evidence>
<feature type="signal peptide" evidence="6">
    <location>
        <begin position="1"/>
        <end position="19"/>
    </location>
</feature>
<comment type="caution">
    <text evidence="7">The sequence shown here is derived from an EMBL/GenBank/DDBJ whole genome shotgun (WGS) entry which is preliminary data.</text>
</comment>
<keyword evidence="8" id="KW-1185">Reference proteome</keyword>
<evidence type="ECO:0000313" key="8">
    <source>
        <dbReference type="Proteomes" id="UP001177023"/>
    </source>
</evidence>
<name>A0AA36FTN1_9BILA</name>
<dbReference type="Pfam" id="PF01060">
    <property type="entry name" value="TTR-52"/>
    <property type="match status" value="1"/>
</dbReference>
<feature type="chain" id="PRO_5041318663" evidence="6">
    <location>
        <begin position="20"/>
        <end position="172"/>
    </location>
</feature>
<evidence type="ECO:0000256" key="3">
    <source>
        <dbReference type="ARBA" id="ARBA00022525"/>
    </source>
</evidence>
<dbReference type="AlphaFoldDB" id="A0AA36FTN1"/>
<evidence type="ECO:0000256" key="4">
    <source>
        <dbReference type="ARBA" id="ARBA00022729"/>
    </source>
</evidence>
<dbReference type="GO" id="GO:0005576">
    <property type="term" value="C:extracellular region"/>
    <property type="evidence" value="ECO:0007669"/>
    <property type="project" value="UniProtKB-SubCell"/>
</dbReference>
<feature type="non-terminal residue" evidence="7">
    <location>
        <position position="1"/>
    </location>
</feature>
<accession>A0AA36FTN1</accession>
<gene>
    <name evidence="7" type="ORF">MSPICULIGERA_LOCUS5414</name>
</gene>